<evidence type="ECO:0000313" key="3">
    <source>
        <dbReference type="Proteomes" id="UP001497516"/>
    </source>
</evidence>
<feature type="transmembrane region" description="Helical" evidence="1">
    <location>
        <begin position="49"/>
        <end position="68"/>
    </location>
</feature>
<keyword evidence="1" id="KW-1133">Transmembrane helix</keyword>
<proteinExistence type="predicted"/>
<dbReference type="Proteomes" id="UP001497516">
    <property type="component" value="Chromosome 3"/>
</dbReference>
<keyword evidence="1" id="KW-0472">Membrane</keyword>
<protein>
    <submittedName>
        <fullName evidence="2">Uncharacterized protein</fullName>
    </submittedName>
</protein>
<dbReference type="EMBL" id="OZ034816">
    <property type="protein sequence ID" value="CAL1374693.1"/>
    <property type="molecule type" value="Genomic_DNA"/>
</dbReference>
<dbReference type="AlphaFoldDB" id="A0AAV2DL23"/>
<gene>
    <name evidence="2" type="ORF">LTRI10_LOCUS16538</name>
</gene>
<reference evidence="2 3" key="1">
    <citation type="submission" date="2024-04" db="EMBL/GenBank/DDBJ databases">
        <authorList>
            <person name="Fracassetti M."/>
        </authorList>
    </citation>
    <scope>NUCLEOTIDE SEQUENCE [LARGE SCALE GENOMIC DNA]</scope>
</reference>
<accession>A0AAV2DL23</accession>
<keyword evidence="3" id="KW-1185">Reference proteome</keyword>
<feature type="transmembrane region" description="Helical" evidence="1">
    <location>
        <begin position="119"/>
        <end position="143"/>
    </location>
</feature>
<organism evidence="2 3">
    <name type="scientific">Linum trigynum</name>
    <dbReference type="NCBI Taxonomy" id="586398"/>
    <lineage>
        <taxon>Eukaryota</taxon>
        <taxon>Viridiplantae</taxon>
        <taxon>Streptophyta</taxon>
        <taxon>Embryophyta</taxon>
        <taxon>Tracheophyta</taxon>
        <taxon>Spermatophyta</taxon>
        <taxon>Magnoliopsida</taxon>
        <taxon>eudicotyledons</taxon>
        <taxon>Gunneridae</taxon>
        <taxon>Pentapetalae</taxon>
        <taxon>rosids</taxon>
        <taxon>fabids</taxon>
        <taxon>Malpighiales</taxon>
        <taxon>Linaceae</taxon>
        <taxon>Linum</taxon>
    </lineage>
</organism>
<keyword evidence="1" id="KW-0812">Transmembrane</keyword>
<evidence type="ECO:0000256" key="1">
    <source>
        <dbReference type="SAM" id="Phobius"/>
    </source>
</evidence>
<name>A0AAV2DL23_9ROSI</name>
<evidence type="ECO:0000313" key="2">
    <source>
        <dbReference type="EMBL" id="CAL1374693.1"/>
    </source>
</evidence>
<sequence>MMKTSRMIWLSILSVIGLDGFIFLINILFEYVHKLDDFPSNLISGTITAGFLVSLTCLYFMTAARLVIKEKKQKELIRLLKFDSVLKNRVLELKKHKGGPSFPAAAAASVDRMETSEKIWIAIQLFMMLCYVVDKGLSVWLNISFGLAEEFPSYLIYRCTTALFLFYAARPYRMISQLVEKKQDQLNRLLPDPIVRNRVLELEEEKKKKKKTSSFAASFDPEIAANFLFAISLSSFMFCCDYFADDIRSALGIV</sequence>
<feature type="transmembrane region" description="Helical" evidence="1">
    <location>
        <begin position="7"/>
        <end position="29"/>
    </location>
</feature>
<feature type="transmembrane region" description="Helical" evidence="1">
    <location>
        <begin position="155"/>
        <end position="172"/>
    </location>
</feature>